<dbReference type="SUPFAM" id="SSF52540">
    <property type="entry name" value="P-loop containing nucleoside triphosphate hydrolases"/>
    <property type="match status" value="1"/>
</dbReference>
<evidence type="ECO:0000313" key="1">
    <source>
        <dbReference type="EMBL" id="KAH0781186.1"/>
    </source>
</evidence>
<gene>
    <name evidence="1" type="ORF">KY290_000784</name>
</gene>
<sequence length="251" mass="28427">MPSDVMLVKEDGKSTDEFSAHNILCQFSFNPGGIVVVVAYNMVVMESKVDNAYSEMNHVFDESFQRVASRIWGDKIDCHPTFSWYEFTALQTCENDQWSLIVFENVLELVKVASIGVAYVVHKVMLNESKITFILVNCEKLTTTTKLMCYPTHFGGNRRVEEHTIAQQLLESNPVLKALHNVINTIPIKFSSHHGIFGQIHLAEYGQTYGGIIDANNSVYMKKEMKIVEFSMKEQMSICRIVASVMIIGNK</sequence>
<keyword evidence="2" id="KW-1185">Reference proteome</keyword>
<organism evidence="1 2">
    <name type="scientific">Solanum tuberosum</name>
    <name type="common">Potato</name>
    <dbReference type="NCBI Taxonomy" id="4113"/>
    <lineage>
        <taxon>Eukaryota</taxon>
        <taxon>Viridiplantae</taxon>
        <taxon>Streptophyta</taxon>
        <taxon>Embryophyta</taxon>
        <taxon>Tracheophyta</taxon>
        <taxon>Spermatophyta</taxon>
        <taxon>Magnoliopsida</taxon>
        <taxon>eudicotyledons</taxon>
        <taxon>Gunneridae</taxon>
        <taxon>Pentapetalae</taxon>
        <taxon>asterids</taxon>
        <taxon>lamiids</taxon>
        <taxon>Solanales</taxon>
        <taxon>Solanaceae</taxon>
        <taxon>Solanoideae</taxon>
        <taxon>Solaneae</taxon>
        <taxon>Solanum</taxon>
    </lineage>
</organism>
<comment type="caution">
    <text evidence="1">The sequence shown here is derived from an EMBL/GenBank/DDBJ whole genome shotgun (WGS) entry which is preliminary data.</text>
</comment>
<dbReference type="InterPro" id="IPR027417">
    <property type="entry name" value="P-loop_NTPase"/>
</dbReference>
<dbReference type="Proteomes" id="UP000826656">
    <property type="component" value="Unassembled WGS sequence"/>
</dbReference>
<dbReference type="Gene3D" id="3.40.850.10">
    <property type="entry name" value="Kinesin motor domain"/>
    <property type="match status" value="1"/>
</dbReference>
<accession>A0ABQ7WLQ2</accession>
<protein>
    <submittedName>
        <fullName evidence="1">Uncharacterized protein</fullName>
    </submittedName>
</protein>
<dbReference type="InterPro" id="IPR036961">
    <property type="entry name" value="Kinesin_motor_dom_sf"/>
</dbReference>
<name>A0ABQ7WLQ2_SOLTU</name>
<proteinExistence type="predicted"/>
<evidence type="ECO:0000313" key="2">
    <source>
        <dbReference type="Proteomes" id="UP000826656"/>
    </source>
</evidence>
<dbReference type="EMBL" id="JAIVGD010000001">
    <property type="protein sequence ID" value="KAH0781186.1"/>
    <property type="molecule type" value="Genomic_DNA"/>
</dbReference>
<reference evidence="1 2" key="1">
    <citation type="journal article" date="2021" name="bioRxiv">
        <title>Chromosome-scale and haplotype-resolved genome assembly of a tetraploid potato cultivar.</title>
        <authorList>
            <person name="Sun H."/>
            <person name="Jiao W.-B."/>
            <person name="Krause K."/>
            <person name="Campoy J.A."/>
            <person name="Goel M."/>
            <person name="Folz-Donahue K."/>
            <person name="Kukat C."/>
            <person name="Huettel B."/>
            <person name="Schneeberger K."/>
        </authorList>
    </citation>
    <scope>NUCLEOTIDE SEQUENCE [LARGE SCALE GENOMIC DNA]</scope>
    <source>
        <strain evidence="1">SolTubOtavaFocal</strain>
        <tissue evidence="1">Leaves</tissue>
    </source>
</reference>